<feature type="domain" description="Protein kinase" evidence="5">
    <location>
        <begin position="60"/>
        <end position="364"/>
    </location>
</feature>
<evidence type="ECO:0000259" key="5">
    <source>
        <dbReference type="PROSITE" id="PS50011"/>
    </source>
</evidence>
<protein>
    <recommendedName>
        <fullName evidence="5">Protein kinase domain-containing protein</fullName>
    </recommendedName>
</protein>
<keyword evidence="3" id="KW-0067">ATP-binding</keyword>
<dbReference type="InterPro" id="IPR011009">
    <property type="entry name" value="Kinase-like_dom_sf"/>
</dbReference>
<dbReference type="EMBL" id="CAXLJM020000035">
    <property type="protein sequence ID" value="CAL8103611.1"/>
    <property type="molecule type" value="Genomic_DNA"/>
</dbReference>
<dbReference type="PRINTS" id="PR00109">
    <property type="entry name" value="TYRKINASE"/>
</dbReference>
<feature type="domain" description="Protein kinase" evidence="5">
    <location>
        <begin position="431"/>
        <end position="695"/>
    </location>
</feature>
<comment type="subcellular location">
    <subcellularLocation>
        <location evidence="1">Membrane</location>
        <topology evidence="1">Single-pass membrane protein</topology>
    </subcellularLocation>
</comment>
<organism evidence="6 7">
    <name type="scientific">Orchesella dallaii</name>
    <dbReference type="NCBI Taxonomy" id="48710"/>
    <lineage>
        <taxon>Eukaryota</taxon>
        <taxon>Metazoa</taxon>
        <taxon>Ecdysozoa</taxon>
        <taxon>Arthropoda</taxon>
        <taxon>Hexapoda</taxon>
        <taxon>Collembola</taxon>
        <taxon>Entomobryomorpha</taxon>
        <taxon>Entomobryoidea</taxon>
        <taxon>Orchesellidae</taxon>
        <taxon>Orchesellinae</taxon>
        <taxon>Orchesella</taxon>
    </lineage>
</organism>
<gene>
    <name evidence="6" type="ORF">ODALV1_LOCUS11502</name>
</gene>
<dbReference type="Pfam" id="PF07714">
    <property type="entry name" value="PK_Tyr_Ser-Thr"/>
    <property type="match status" value="2"/>
</dbReference>
<evidence type="ECO:0000313" key="7">
    <source>
        <dbReference type="Proteomes" id="UP001642540"/>
    </source>
</evidence>
<dbReference type="PANTHER" id="PTHR24416">
    <property type="entry name" value="TYROSINE-PROTEIN KINASE RECEPTOR"/>
    <property type="match status" value="1"/>
</dbReference>
<dbReference type="Proteomes" id="UP001642540">
    <property type="component" value="Unassembled WGS sequence"/>
</dbReference>
<dbReference type="InterPro" id="IPR017441">
    <property type="entry name" value="Protein_kinase_ATP_BS"/>
</dbReference>
<keyword evidence="3" id="KW-0547">Nucleotide-binding</keyword>
<dbReference type="PROSITE" id="PS50011">
    <property type="entry name" value="PROTEIN_KINASE_DOM"/>
    <property type="match status" value="2"/>
</dbReference>
<dbReference type="InterPro" id="IPR000719">
    <property type="entry name" value="Prot_kinase_dom"/>
</dbReference>
<comment type="catalytic activity">
    <reaction evidence="2">
        <text>L-tyrosyl-[protein] + ATP = O-phospho-L-tyrosyl-[protein] + ADP + H(+)</text>
        <dbReference type="Rhea" id="RHEA:10596"/>
        <dbReference type="Rhea" id="RHEA-COMP:10136"/>
        <dbReference type="Rhea" id="RHEA-COMP:20101"/>
        <dbReference type="ChEBI" id="CHEBI:15378"/>
        <dbReference type="ChEBI" id="CHEBI:30616"/>
        <dbReference type="ChEBI" id="CHEBI:46858"/>
        <dbReference type="ChEBI" id="CHEBI:61978"/>
        <dbReference type="ChEBI" id="CHEBI:456216"/>
        <dbReference type="EC" id="2.7.10.1"/>
    </reaction>
</comment>
<proteinExistence type="predicted"/>
<dbReference type="PROSITE" id="PS00107">
    <property type="entry name" value="PROTEIN_KINASE_ATP"/>
    <property type="match status" value="1"/>
</dbReference>
<reference evidence="6 7" key="1">
    <citation type="submission" date="2024-08" db="EMBL/GenBank/DDBJ databases">
        <authorList>
            <person name="Cucini C."/>
            <person name="Frati F."/>
        </authorList>
    </citation>
    <scope>NUCLEOTIDE SEQUENCE [LARGE SCALE GENOMIC DNA]</scope>
</reference>
<dbReference type="Gene3D" id="1.10.510.10">
    <property type="entry name" value="Transferase(Phosphotransferase) domain 1"/>
    <property type="match status" value="2"/>
</dbReference>
<dbReference type="PANTHER" id="PTHR24416:SF548">
    <property type="entry name" value="PROTEIN KINASE DOMAIN-CONTAINING PROTEIN"/>
    <property type="match status" value="1"/>
</dbReference>
<evidence type="ECO:0000256" key="4">
    <source>
        <dbReference type="SAM" id="MobiDB-lite"/>
    </source>
</evidence>
<comment type="caution">
    <text evidence="6">The sequence shown here is derived from an EMBL/GenBank/DDBJ whole genome shotgun (WGS) entry which is preliminary data.</text>
</comment>
<dbReference type="InterPro" id="IPR001245">
    <property type="entry name" value="Ser-Thr/Tyr_kinase_cat_dom"/>
</dbReference>
<name>A0ABP1QL94_9HEXA</name>
<dbReference type="CDD" id="cd00192">
    <property type="entry name" value="PTKc"/>
    <property type="match status" value="1"/>
</dbReference>
<feature type="region of interest" description="Disordered" evidence="4">
    <location>
        <begin position="394"/>
        <end position="414"/>
    </location>
</feature>
<feature type="region of interest" description="Disordered" evidence="4">
    <location>
        <begin position="18"/>
        <end position="54"/>
    </location>
</feature>
<dbReference type="InterPro" id="IPR008266">
    <property type="entry name" value="Tyr_kinase_AS"/>
</dbReference>
<feature type="compositionally biased region" description="Polar residues" evidence="4">
    <location>
        <begin position="399"/>
        <end position="410"/>
    </location>
</feature>
<accession>A0ABP1QL94</accession>
<evidence type="ECO:0000256" key="2">
    <source>
        <dbReference type="ARBA" id="ARBA00051243"/>
    </source>
</evidence>
<evidence type="ECO:0000313" key="6">
    <source>
        <dbReference type="EMBL" id="CAL8103611.1"/>
    </source>
</evidence>
<evidence type="ECO:0000256" key="3">
    <source>
        <dbReference type="PROSITE-ProRule" id="PRU10141"/>
    </source>
</evidence>
<feature type="binding site" evidence="3">
    <location>
        <position position="89"/>
    </location>
    <ligand>
        <name>ATP</name>
        <dbReference type="ChEBI" id="CHEBI:30616"/>
    </ligand>
</feature>
<keyword evidence="7" id="KW-1185">Reference proteome</keyword>
<dbReference type="InterPro" id="IPR050122">
    <property type="entry name" value="RTK"/>
</dbReference>
<sequence>MDFKKLFNKFRSRNISHKNVDQDQVKGKPEDIEEKDCSINSDKESPSSEPESEGKLDIDIDWQQIIGFGNFSVVYVGFLKGVSEPVAVKIPRAWDDSEGHSHKNVLKEVSIMETIGKHENVLEILGFRNISDSFISLQSTVGIITPLCVNGSLQKYLRSKPVDTTVIGDDHSEKNCIQEVVSQAESLSVMNFYELLKFSYEIAQGMNYLSSKNVVHGDVAARNVLLDSNKTCKISDFGLSKLIEKEDPSDSCSNAEKATKTERRTLAWRWMAVECLEGNDVSIQSDVWAYGVTLWEIFTIGDAPFPRHSCNSEFLQNLKSGLPQLQKPKYASIQVYNTMLNCWNPNPDSRPTFPALATLFHKLLEKIQSLKIQQMNTEHQQPLLKIREKRPFPREELESGSQPQQLNQKLSVRHGANRNKDSNALFLKYELKNVKFANKHKSNMFFEKLDGTTVCVRRCIESSKRGQRVLESMAIVGDHPHVSKFFGIFYDNDLLTGEKYLNIVSEFFHKRSIREYFHSKPQEDYNDISAYNSNSTFRLVCKFAAEIGRGMEFISSKQILQGDLSSRLVFVDGNLTCKILLSHMARTVEDNEIYIKTTPDHVSWRILAVETLKRLEFSMKTDVWAFGITVWEIFSLGAIPYENVHYSDNFPELLATGFRLPSPKIGNKAIYSMLLKCWNNDPQLRPSFTQLAMFFEGIVSQDYYLEIE</sequence>
<evidence type="ECO:0000256" key="1">
    <source>
        <dbReference type="ARBA" id="ARBA00004167"/>
    </source>
</evidence>
<dbReference type="SUPFAM" id="SSF56112">
    <property type="entry name" value="Protein kinase-like (PK-like)"/>
    <property type="match status" value="2"/>
</dbReference>
<dbReference type="PROSITE" id="PS00109">
    <property type="entry name" value="PROTEIN_KINASE_TYR"/>
    <property type="match status" value="1"/>
</dbReference>
<dbReference type="Gene3D" id="3.30.200.20">
    <property type="entry name" value="Phosphorylase Kinase, domain 1"/>
    <property type="match status" value="1"/>
</dbReference>